<dbReference type="InParanoid" id="A0A409WVI9"/>
<organism evidence="1 2">
    <name type="scientific">Psilocybe cyanescens</name>
    <dbReference type="NCBI Taxonomy" id="93625"/>
    <lineage>
        <taxon>Eukaryota</taxon>
        <taxon>Fungi</taxon>
        <taxon>Dikarya</taxon>
        <taxon>Basidiomycota</taxon>
        <taxon>Agaricomycotina</taxon>
        <taxon>Agaricomycetes</taxon>
        <taxon>Agaricomycetidae</taxon>
        <taxon>Agaricales</taxon>
        <taxon>Agaricineae</taxon>
        <taxon>Strophariaceae</taxon>
        <taxon>Psilocybe</taxon>
    </lineage>
</organism>
<gene>
    <name evidence="1" type="ORF">CVT25_007163</name>
</gene>
<dbReference type="STRING" id="93625.A0A409WVI9"/>
<dbReference type="Proteomes" id="UP000283269">
    <property type="component" value="Unassembled WGS sequence"/>
</dbReference>
<reference evidence="1 2" key="1">
    <citation type="journal article" date="2018" name="Evol. Lett.">
        <title>Horizontal gene cluster transfer increased hallucinogenic mushroom diversity.</title>
        <authorList>
            <person name="Reynolds H.T."/>
            <person name="Vijayakumar V."/>
            <person name="Gluck-Thaler E."/>
            <person name="Korotkin H.B."/>
            <person name="Matheny P.B."/>
            <person name="Slot J.C."/>
        </authorList>
    </citation>
    <scope>NUCLEOTIDE SEQUENCE [LARGE SCALE GENOMIC DNA]</scope>
    <source>
        <strain evidence="1 2">2631</strain>
    </source>
</reference>
<evidence type="ECO:0000313" key="2">
    <source>
        <dbReference type="Proteomes" id="UP000283269"/>
    </source>
</evidence>
<keyword evidence="2" id="KW-1185">Reference proteome</keyword>
<dbReference type="EMBL" id="NHYD01003124">
    <property type="protein sequence ID" value="PPQ82555.1"/>
    <property type="molecule type" value="Genomic_DNA"/>
</dbReference>
<protein>
    <submittedName>
        <fullName evidence="1">Uncharacterized protein</fullName>
    </submittedName>
</protein>
<comment type="caution">
    <text evidence="1">The sequence shown here is derived from an EMBL/GenBank/DDBJ whole genome shotgun (WGS) entry which is preliminary data.</text>
</comment>
<dbReference type="PANTHER" id="PTHR37015:SF2">
    <property type="entry name" value="REVERSE TRANSCRIPTASE DOMAIN-CONTAINING PROTEIN"/>
    <property type="match status" value="1"/>
</dbReference>
<sequence length="97" mass="11078">MYEQKDKLTSIIFEDHRVDVDAINAYLKHLFSSDESKKTLELLHKDLKSFSYSLQRLPLGVDAIMNAHNSLLATGLIDKEKRTTLKVLLFSKKSPVS</sequence>
<dbReference type="AlphaFoldDB" id="A0A409WVI9"/>
<evidence type="ECO:0000313" key="1">
    <source>
        <dbReference type="EMBL" id="PPQ82555.1"/>
    </source>
</evidence>
<proteinExistence type="predicted"/>
<dbReference type="OrthoDB" id="74545at2759"/>
<dbReference type="PANTHER" id="PTHR37015">
    <property type="entry name" value="REVERSE TRANSCRIPTASE DOMAIN-CONTAINING PROTEIN"/>
    <property type="match status" value="1"/>
</dbReference>
<accession>A0A409WVI9</accession>
<name>A0A409WVI9_PSICY</name>